<dbReference type="GO" id="GO:0016301">
    <property type="term" value="F:kinase activity"/>
    <property type="evidence" value="ECO:0007669"/>
    <property type="project" value="UniProtKB-KW"/>
</dbReference>
<evidence type="ECO:0000313" key="3">
    <source>
        <dbReference type="EMBL" id="MVT12223.1"/>
    </source>
</evidence>
<dbReference type="SUPFAM" id="SSF56091">
    <property type="entry name" value="DNA ligase/mRNA capping enzyme, catalytic domain"/>
    <property type="match status" value="1"/>
</dbReference>
<dbReference type="Pfam" id="PF13671">
    <property type="entry name" value="AAA_33"/>
    <property type="match status" value="1"/>
</dbReference>
<dbReference type="Proteomes" id="UP000461730">
    <property type="component" value="Unassembled WGS sequence"/>
</dbReference>
<dbReference type="PANTHER" id="PTHR42850">
    <property type="entry name" value="METALLOPHOSPHOESTERASE"/>
    <property type="match status" value="1"/>
</dbReference>
<accession>A0A7K1UD06</accession>
<feature type="domain" description="Calcineurin-like phosphoesterase" evidence="1">
    <location>
        <begin position="182"/>
        <end position="374"/>
    </location>
</feature>
<dbReference type="EMBL" id="WRXN01000020">
    <property type="protein sequence ID" value="MVT12223.1"/>
    <property type="molecule type" value="Genomic_DNA"/>
</dbReference>
<dbReference type="Pfam" id="PF00149">
    <property type="entry name" value="Metallophos"/>
    <property type="match status" value="1"/>
</dbReference>
<sequence>MKIKIPELSLVVMIGASGSGKSTFAGKWFRSTEIVSSDTCRAIISNDENSLDASDDAFDLLHYIVKKRLKRGLLTIVDATNVRPEDRARLVQLARECHVIPVAIVMNMPEQVCVNRNKDRTDRSIPSHAIVNHVRQLKRGLGKLRMQGFRKVFELRSPEDADAVEAIVREPLWNNRKDEHGPFDIIGDVHGCYEELCALLTVLGHTVDAAAHKVSVTNGRKLVFLGDLNDRGPATPAVYKLVMSAVKEGTALCVPGNHDMKLLKYLNGKDVQLVHGLEVTVAQLEQEEDAFKEELKTFLDGLISHYVLDGGKLVVAHAGLKEEMQGRGSSTVRDFCLYGETTGETDEFGLPVRYNWAIKYKGDAMVVYGHTPVPEPQWFNNTIDIDTGCVFGGKLTALRYPEKELLSVPANKTYCQPSRPFLPDTVNLQQEYDELPDIEELLGKQQIRTRLINNITVREGNTAAALELMSRFSLHPKWLIYLPPTMSPSETSQLPQYLEHPAEAFGHYRHNEVQKVICEEKHMGSRAIVIVCKDSTVVKERFGITEDSIGTCYTRTGRAFFNDKTQEQAFLGMIRDVLSTCGFWEEFDTDWVCFDSELMPWNAKAQTLLRQQYAATGAASTNAMREALAALTVTNATEEVSTLLKNYKEREEMCRQFTDAYRQYCWEVKGLEDYKLAPFHILATEGKTYFDKDHRWHMEQIANYCGGEGNPMITTAFRVVDLEDENSVNEATAWWEELTGRGGEGMVVKPLSFIEKGKRGLIQPAIKIRGREYLRIIYGPEYTLPANLERLKKRGLSAKRSLALKEFALGIEALERFVAKDPLRKVHQCVFGLLALESEPVDPRL</sequence>
<dbReference type="GO" id="GO:0005737">
    <property type="term" value="C:cytoplasm"/>
    <property type="evidence" value="ECO:0007669"/>
    <property type="project" value="TreeGrafter"/>
</dbReference>
<protein>
    <submittedName>
        <fullName evidence="3">Polynucleotide kinase-phosphatase</fullName>
    </submittedName>
</protein>
<dbReference type="RefSeq" id="WP_157309645.1">
    <property type="nucleotide sequence ID" value="NZ_WRXN01000020.1"/>
</dbReference>
<dbReference type="SUPFAM" id="SSF52540">
    <property type="entry name" value="P-loop containing nucleoside triphosphate hydrolases"/>
    <property type="match status" value="1"/>
</dbReference>
<evidence type="ECO:0000259" key="1">
    <source>
        <dbReference type="Pfam" id="PF00149"/>
    </source>
</evidence>
<keyword evidence="3" id="KW-0418">Kinase</keyword>
<gene>
    <name evidence="3" type="ORF">GO493_28450</name>
</gene>
<keyword evidence="3" id="KW-0808">Transferase</keyword>
<dbReference type="Gene3D" id="3.40.50.300">
    <property type="entry name" value="P-loop containing nucleotide triphosphate hydrolases"/>
    <property type="match status" value="1"/>
</dbReference>
<dbReference type="InterPro" id="IPR032380">
    <property type="entry name" value="PNKP_ligase_dom"/>
</dbReference>
<dbReference type="InterPro" id="IPR004843">
    <property type="entry name" value="Calcineurin-like_PHP"/>
</dbReference>
<organism evidence="3 4">
    <name type="scientific">Chitinophaga tropicalis</name>
    <dbReference type="NCBI Taxonomy" id="2683588"/>
    <lineage>
        <taxon>Bacteria</taxon>
        <taxon>Pseudomonadati</taxon>
        <taxon>Bacteroidota</taxon>
        <taxon>Chitinophagia</taxon>
        <taxon>Chitinophagales</taxon>
        <taxon>Chitinophagaceae</taxon>
        <taxon>Chitinophaga</taxon>
    </lineage>
</organism>
<dbReference type="GO" id="GO:0016791">
    <property type="term" value="F:phosphatase activity"/>
    <property type="evidence" value="ECO:0007669"/>
    <property type="project" value="TreeGrafter"/>
</dbReference>
<dbReference type="CDD" id="cd07423">
    <property type="entry name" value="MPP_Prp_like"/>
    <property type="match status" value="1"/>
</dbReference>
<keyword evidence="4" id="KW-1185">Reference proteome</keyword>
<dbReference type="InterPro" id="IPR050126">
    <property type="entry name" value="Ap4A_hydrolase"/>
</dbReference>
<proteinExistence type="predicted"/>
<evidence type="ECO:0000259" key="2">
    <source>
        <dbReference type="Pfam" id="PF16542"/>
    </source>
</evidence>
<reference evidence="3 4" key="1">
    <citation type="submission" date="2019-12" db="EMBL/GenBank/DDBJ databases">
        <title>Chitinophaga sp. strain ysch24 (GDMCC 1.1355), whole genome shotgun sequence.</title>
        <authorList>
            <person name="Zhang X."/>
        </authorList>
    </citation>
    <scope>NUCLEOTIDE SEQUENCE [LARGE SCALE GENOMIC DNA]</scope>
    <source>
        <strain evidence="4">ysch24</strain>
    </source>
</reference>
<dbReference type="NCBIfam" id="TIGR04075">
    <property type="entry name" value="bacter_Pnkp"/>
    <property type="match status" value="1"/>
</dbReference>
<name>A0A7K1UD06_9BACT</name>
<dbReference type="PANTHER" id="PTHR42850:SF7">
    <property type="entry name" value="BIS(5'-NUCLEOSYL)-TETRAPHOSPHATASE PRPE [ASYMMETRICAL]"/>
    <property type="match status" value="1"/>
</dbReference>
<feature type="domain" description="Polynucleotide kinase-phosphatase ligase" evidence="2">
    <location>
        <begin position="464"/>
        <end position="840"/>
    </location>
</feature>
<dbReference type="InterPro" id="IPR024028">
    <property type="entry name" value="PNKP_bac"/>
</dbReference>
<dbReference type="InterPro" id="IPR029052">
    <property type="entry name" value="Metallo-depent_PP-like"/>
</dbReference>
<comment type="caution">
    <text evidence="3">The sequence shown here is derived from an EMBL/GenBank/DDBJ whole genome shotgun (WGS) entry which is preliminary data.</text>
</comment>
<dbReference type="Gene3D" id="3.60.21.10">
    <property type="match status" value="1"/>
</dbReference>
<dbReference type="Pfam" id="PF16542">
    <property type="entry name" value="PNKP_ligase"/>
    <property type="match status" value="1"/>
</dbReference>
<dbReference type="SUPFAM" id="SSF56300">
    <property type="entry name" value="Metallo-dependent phosphatases"/>
    <property type="match status" value="1"/>
</dbReference>
<dbReference type="InterPro" id="IPR041780">
    <property type="entry name" value="MPP_PrpE-like"/>
</dbReference>
<dbReference type="Gene3D" id="3.30.470.30">
    <property type="entry name" value="DNA ligase/mRNA capping enzyme"/>
    <property type="match status" value="2"/>
</dbReference>
<dbReference type="InterPro" id="IPR027417">
    <property type="entry name" value="P-loop_NTPase"/>
</dbReference>
<dbReference type="AlphaFoldDB" id="A0A7K1UD06"/>
<evidence type="ECO:0000313" key="4">
    <source>
        <dbReference type="Proteomes" id="UP000461730"/>
    </source>
</evidence>